<dbReference type="InterPro" id="IPR000620">
    <property type="entry name" value="EamA_dom"/>
</dbReference>
<dbReference type="EMBL" id="JAGGNH010000005">
    <property type="protein sequence ID" value="KAJ0973498.1"/>
    <property type="molecule type" value="Genomic_DNA"/>
</dbReference>
<dbReference type="AlphaFoldDB" id="A0A9D5CHN7"/>
<comment type="subcellular location">
    <subcellularLocation>
        <location evidence="1 6">Membrane</location>
        <topology evidence="1 6">Multi-pass membrane protein</topology>
    </subcellularLocation>
</comment>
<dbReference type="SUPFAM" id="SSF103481">
    <property type="entry name" value="Multidrug resistance efflux transporter EmrE"/>
    <property type="match status" value="2"/>
</dbReference>
<dbReference type="OrthoDB" id="1728340at2759"/>
<keyword evidence="3 6" id="KW-0812">Transmembrane</keyword>
<evidence type="ECO:0000313" key="10">
    <source>
        <dbReference type="Proteomes" id="UP001085076"/>
    </source>
</evidence>
<evidence type="ECO:0000256" key="6">
    <source>
        <dbReference type="RuleBase" id="RU363077"/>
    </source>
</evidence>
<evidence type="ECO:0000259" key="8">
    <source>
        <dbReference type="Pfam" id="PF00892"/>
    </source>
</evidence>
<proteinExistence type="inferred from homology"/>
<reference evidence="9" key="2">
    <citation type="journal article" date="2022" name="Hortic Res">
        <title>The genome of Dioscorea zingiberensis sheds light on the biosynthesis, origin and evolution of the medicinally important diosgenin saponins.</title>
        <authorList>
            <person name="Li Y."/>
            <person name="Tan C."/>
            <person name="Li Z."/>
            <person name="Guo J."/>
            <person name="Li S."/>
            <person name="Chen X."/>
            <person name="Wang C."/>
            <person name="Dai X."/>
            <person name="Yang H."/>
            <person name="Song W."/>
            <person name="Hou L."/>
            <person name="Xu J."/>
            <person name="Tong Z."/>
            <person name="Xu A."/>
            <person name="Yuan X."/>
            <person name="Wang W."/>
            <person name="Yang Q."/>
            <person name="Chen L."/>
            <person name="Sun Z."/>
            <person name="Wang K."/>
            <person name="Pan B."/>
            <person name="Chen J."/>
            <person name="Bao Y."/>
            <person name="Liu F."/>
            <person name="Qi X."/>
            <person name="Gang D.R."/>
            <person name="Wen J."/>
            <person name="Li J."/>
        </authorList>
    </citation>
    <scope>NUCLEOTIDE SEQUENCE</scope>
    <source>
        <strain evidence="9">Dzin_1.0</strain>
    </source>
</reference>
<protein>
    <recommendedName>
        <fullName evidence="6">WAT1-related protein</fullName>
    </recommendedName>
</protein>
<evidence type="ECO:0000256" key="7">
    <source>
        <dbReference type="SAM" id="MobiDB-lite"/>
    </source>
</evidence>
<feature type="transmembrane region" description="Helical" evidence="6">
    <location>
        <begin position="129"/>
        <end position="151"/>
    </location>
</feature>
<reference evidence="9" key="1">
    <citation type="submission" date="2021-03" db="EMBL/GenBank/DDBJ databases">
        <authorList>
            <person name="Li Z."/>
            <person name="Yang C."/>
        </authorList>
    </citation>
    <scope>NUCLEOTIDE SEQUENCE</scope>
    <source>
        <strain evidence="9">Dzin_1.0</strain>
        <tissue evidence="9">Leaf</tissue>
    </source>
</reference>
<dbReference type="Proteomes" id="UP001085076">
    <property type="component" value="Miscellaneous, Linkage group lg05"/>
</dbReference>
<feature type="transmembrane region" description="Helical" evidence="6">
    <location>
        <begin position="274"/>
        <end position="294"/>
    </location>
</feature>
<feature type="transmembrane region" description="Helical" evidence="6">
    <location>
        <begin position="71"/>
        <end position="92"/>
    </location>
</feature>
<evidence type="ECO:0000256" key="3">
    <source>
        <dbReference type="ARBA" id="ARBA00022692"/>
    </source>
</evidence>
<feature type="domain" description="EamA" evidence="8">
    <location>
        <begin position="183"/>
        <end position="320"/>
    </location>
</feature>
<evidence type="ECO:0000256" key="5">
    <source>
        <dbReference type="ARBA" id="ARBA00023136"/>
    </source>
</evidence>
<feature type="domain" description="EamA" evidence="8">
    <location>
        <begin position="10"/>
        <end position="141"/>
    </location>
</feature>
<feature type="transmembrane region" description="Helical" evidence="6">
    <location>
        <begin position="98"/>
        <end position="117"/>
    </location>
</feature>
<evidence type="ECO:0000256" key="1">
    <source>
        <dbReference type="ARBA" id="ARBA00004141"/>
    </source>
</evidence>
<evidence type="ECO:0000256" key="4">
    <source>
        <dbReference type="ARBA" id="ARBA00022989"/>
    </source>
</evidence>
<feature type="transmembrane region" description="Helical" evidence="6">
    <location>
        <begin position="300"/>
        <end position="322"/>
    </location>
</feature>
<name>A0A9D5CHN7_9LILI</name>
<dbReference type="GO" id="GO:0016020">
    <property type="term" value="C:membrane"/>
    <property type="evidence" value="ECO:0007669"/>
    <property type="project" value="UniProtKB-SubCell"/>
</dbReference>
<keyword evidence="4 6" id="KW-1133">Transmembrane helix</keyword>
<keyword evidence="10" id="KW-1185">Reference proteome</keyword>
<accession>A0A9D5CHN7</accession>
<comment type="caution">
    <text evidence="9">The sequence shown here is derived from an EMBL/GenBank/DDBJ whole genome shotgun (WGS) entry which is preliminary data.</text>
</comment>
<feature type="transmembrane region" description="Helical" evidence="6">
    <location>
        <begin position="246"/>
        <end position="267"/>
    </location>
</feature>
<feature type="region of interest" description="Disordered" evidence="7">
    <location>
        <begin position="328"/>
        <end position="352"/>
    </location>
</feature>
<gene>
    <name evidence="9" type="ORF">J5N97_021457</name>
</gene>
<evidence type="ECO:0000313" key="9">
    <source>
        <dbReference type="EMBL" id="KAJ0973498.1"/>
    </source>
</evidence>
<evidence type="ECO:0000256" key="2">
    <source>
        <dbReference type="ARBA" id="ARBA00007635"/>
    </source>
</evidence>
<dbReference type="Pfam" id="PF00892">
    <property type="entry name" value="EamA"/>
    <property type="match status" value="2"/>
</dbReference>
<sequence length="352" mass="39212">MDAYKPCIPYLSMILARILFSGTTLFTKAAVAGGMNPFVFVFYRQVFAALLIAPFAFFFERNKNLPPLPLLRIFCISFLGLTINSFLFTYSLRYTSASFASATTNAIPAITLILALMLRIEKISKRQKLYGAAKLFGTLLCLAGTFMFVFYKGPAVKFINHHQIEHATTTHPERVISTADWVKGSLLMLASQTTWSIWVISQGPLVRAYPAELRLTVLQCFCTIIQTGLITVMIERKPSSWKLGWNMGLLATFYSGAASSICFWLITWCVERKGAVFTAAFTPLVYLATLIYSIVFWNEILYWGSTGGAVLLVFGLYCVLWGKSKEGASSLSVEKEDQEAIDNEKGQTGATR</sequence>
<dbReference type="GO" id="GO:0022857">
    <property type="term" value="F:transmembrane transporter activity"/>
    <property type="evidence" value="ECO:0007669"/>
    <property type="project" value="InterPro"/>
</dbReference>
<dbReference type="InterPro" id="IPR037185">
    <property type="entry name" value="EmrE-like"/>
</dbReference>
<organism evidence="9 10">
    <name type="scientific">Dioscorea zingiberensis</name>
    <dbReference type="NCBI Taxonomy" id="325984"/>
    <lineage>
        <taxon>Eukaryota</taxon>
        <taxon>Viridiplantae</taxon>
        <taxon>Streptophyta</taxon>
        <taxon>Embryophyta</taxon>
        <taxon>Tracheophyta</taxon>
        <taxon>Spermatophyta</taxon>
        <taxon>Magnoliopsida</taxon>
        <taxon>Liliopsida</taxon>
        <taxon>Dioscoreales</taxon>
        <taxon>Dioscoreaceae</taxon>
        <taxon>Dioscorea</taxon>
    </lineage>
</organism>
<feature type="transmembrane region" description="Helical" evidence="6">
    <location>
        <begin position="7"/>
        <end position="26"/>
    </location>
</feature>
<feature type="transmembrane region" description="Helical" evidence="6">
    <location>
        <begin position="38"/>
        <end position="59"/>
    </location>
</feature>
<keyword evidence="5 6" id="KW-0472">Membrane</keyword>
<comment type="similarity">
    <text evidence="2 6">Belongs to the drug/metabolite transporter (DMT) superfamily. Plant drug/metabolite exporter (P-DME) (TC 2.A.7.4) family.</text>
</comment>
<dbReference type="InterPro" id="IPR030184">
    <property type="entry name" value="WAT1-related"/>
</dbReference>
<dbReference type="PANTHER" id="PTHR31218">
    <property type="entry name" value="WAT1-RELATED PROTEIN"/>
    <property type="match status" value="1"/>
</dbReference>